<dbReference type="InterPro" id="IPR041705">
    <property type="entry name" value="PIN_Sll0205"/>
</dbReference>
<dbReference type="Gene3D" id="3.40.50.1010">
    <property type="entry name" value="5'-nuclease"/>
    <property type="match status" value="1"/>
</dbReference>
<dbReference type="Pfam" id="PF01850">
    <property type="entry name" value="PIN"/>
    <property type="match status" value="1"/>
</dbReference>
<dbReference type="CDD" id="cd09872">
    <property type="entry name" value="PIN_Sll0205-like"/>
    <property type="match status" value="1"/>
</dbReference>
<proteinExistence type="predicted"/>
<dbReference type="InterPro" id="IPR052919">
    <property type="entry name" value="TA_system_RNase"/>
</dbReference>
<dbReference type="SUPFAM" id="SSF88723">
    <property type="entry name" value="PIN domain-like"/>
    <property type="match status" value="1"/>
</dbReference>
<accession>A0A7K0EH54</accession>
<feature type="domain" description="PIN" evidence="1">
    <location>
        <begin position="2"/>
        <end position="124"/>
    </location>
</feature>
<dbReference type="InterPro" id="IPR002716">
    <property type="entry name" value="PIN_dom"/>
</dbReference>
<dbReference type="RefSeq" id="WP_154174594.1">
    <property type="nucleotide sequence ID" value="NZ_WJXZ01000004.1"/>
</dbReference>
<dbReference type="PANTHER" id="PTHR36173:SF1">
    <property type="entry name" value="RIBONUCLEASE VAPC22"/>
    <property type="match status" value="1"/>
</dbReference>
<keyword evidence="3" id="KW-1185">Reference proteome</keyword>
<dbReference type="PANTHER" id="PTHR36173">
    <property type="entry name" value="RIBONUCLEASE VAPC16-RELATED"/>
    <property type="match status" value="1"/>
</dbReference>
<sequence length="131" mass="15034">MILLDTHIWIWWVQTPERLKPTTLEYLDNLSPSDIFINVISCWEFAKLVEKNKIALSESVSDWFTVSIDRSGIGVISLERSIITDACNLPGEFHSDPADQLIVATSRIKNLPLLTADRKILNYPFVQLYKE</sequence>
<name>A0A7K0EH54_9BACT</name>
<dbReference type="OrthoDB" id="9798990at2"/>
<dbReference type="AlphaFoldDB" id="A0A7K0EH54"/>
<evidence type="ECO:0000259" key="1">
    <source>
        <dbReference type="Pfam" id="PF01850"/>
    </source>
</evidence>
<comment type="caution">
    <text evidence="2">The sequence shown here is derived from an EMBL/GenBank/DDBJ whole genome shotgun (WGS) entry which is preliminary data.</text>
</comment>
<protein>
    <submittedName>
        <fullName evidence="2">PIN domain-containing protein</fullName>
    </submittedName>
</protein>
<evidence type="ECO:0000313" key="2">
    <source>
        <dbReference type="EMBL" id="MRS61189.1"/>
    </source>
</evidence>
<gene>
    <name evidence="2" type="ORF">GJJ30_07790</name>
</gene>
<dbReference type="InterPro" id="IPR029060">
    <property type="entry name" value="PIN-like_dom_sf"/>
</dbReference>
<reference evidence="2 3" key="1">
    <citation type="journal article" date="2018" name="Antonie Van Leeuwenhoek">
        <title>Larkinella terrae sp. nov., isolated from soil on Jeju Island, South Korea.</title>
        <authorList>
            <person name="Ten L.N."/>
            <person name="Jeon J."/>
            <person name="Park S.J."/>
            <person name="Park S."/>
            <person name="Lee S.Y."/>
            <person name="Kim M.K."/>
            <person name="Jung H.Y."/>
        </authorList>
    </citation>
    <scope>NUCLEOTIDE SEQUENCE [LARGE SCALE GENOMIC DNA]</scope>
    <source>
        <strain evidence="2 3">KCTC 52001</strain>
    </source>
</reference>
<dbReference type="EMBL" id="WJXZ01000004">
    <property type="protein sequence ID" value="MRS61189.1"/>
    <property type="molecule type" value="Genomic_DNA"/>
</dbReference>
<dbReference type="Proteomes" id="UP000441754">
    <property type="component" value="Unassembled WGS sequence"/>
</dbReference>
<organism evidence="2 3">
    <name type="scientific">Larkinella terrae</name>
    <dbReference type="NCBI Taxonomy" id="2025311"/>
    <lineage>
        <taxon>Bacteria</taxon>
        <taxon>Pseudomonadati</taxon>
        <taxon>Bacteroidota</taxon>
        <taxon>Cytophagia</taxon>
        <taxon>Cytophagales</taxon>
        <taxon>Spirosomataceae</taxon>
        <taxon>Larkinella</taxon>
    </lineage>
</organism>
<evidence type="ECO:0000313" key="3">
    <source>
        <dbReference type="Proteomes" id="UP000441754"/>
    </source>
</evidence>